<organism evidence="1">
    <name type="scientific">Thermosphaera aggregans</name>
    <dbReference type="NCBI Taxonomy" id="54254"/>
    <lineage>
        <taxon>Archaea</taxon>
        <taxon>Thermoproteota</taxon>
        <taxon>Thermoprotei</taxon>
        <taxon>Desulfurococcales</taxon>
        <taxon>Desulfurococcaceae</taxon>
        <taxon>Thermosphaera</taxon>
    </lineage>
</organism>
<reference evidence="1" key="1">
    <citation type="journal article" date="2020" name="mSystems">
        <title>Genome- and Community-Level Interaction Insights into Carbon Utilization and Element Cycling Functions of Hydrothermarchaeota in Hydrothermal Sediment.</title>
        <authorList>
            <person name="Zhou Z."/>
            <person name="Liu Y."/>
            <person name="Xu W."/>
            <person name="Pan J."/>
            <person name="Luo Z.H."/>
            <person name="Li M."/>
        </authorList>
    </citation>
    <scope>NUCLEOTIDE SEQUENCE [LARGE SCALE GENOMIC DNA]</scope>
    <source>
        <strain evidence="1">SpSt-23</strain>
    </source>
</reference>
<evidence type="ECO:0000313" key="1">
    <source>
        <dbReference type="EMBL" id="HEF87966.1"/>
    </source>
</evidence>
<protein>
    <submittedName>
        <fullName evidence="1">Uncharacterized protein</fullName>
    </submittedName>
</protein>
<dbReference type="AlphaFoldDB" id="A0A7C2G052"/>
<accession>A0A7C2G052</accession>
<comment type="caution">
    <text evidence="1">The sequence shown here is derived from an EMBL/GenBank/DDBJ whole genome shotgun (WGS) entry which is preliminary data.</text>
</comment>
<gene>
    <name evidence="1" type="ORF">ENP55_06825</name>
</gene>
<dbReference type="EMBL" id="DSJT01000038">
    <property type="protein sequence ID" value="HEF87966.1"/>
    <property type="molecule type" value="Genomic_DNA"/>
</dbReference>
<proteinExistence type="predicted"/>
<name>A0A7C2G052_9CREN</name>
<sequence>MSGARIFLNIIIDVQPGWVSRTDKALKGKGFRTRLTPPSTISALKAYEAGNPGEAVREVEELLASTPSWRALCVEHWMLVRKECPCQGAKACVESRNGQILHAYCREEGVVSYRVLNTKTPPSNLLNIPRSMFKICAEPPGLQDLTVKLLNILKTLASIE</sequence>